<evidence type="ECO:0000313" key="5">
    <source>
        <dbReference type="Proteomes" id="UP000030161"/>
    </source>
</evidence>
<dbReference type="InterPro" id="IPR050559">
    <property type="entry name" value="P-Pant_transferase_sf"/>
</dbReference>
<dbReference type="PANTHER" id="PTHR12215:SF10">
    <property type="entry name" value="L-AMINOADIPATE-SEMIALDEHYDE DEHYDROGENASE-PHOSPHOPANTETHEINYL TRANSFERASE"/>
    <property type="match status" value="1"/>
</dbReference>
<keyword evidence="2" id="KW-0808">Transferase</keyword>
<dbReference type="GO" id="GO:0005829">
    <property type="term" value="C:cytosol"/>
    <property type="evidence" value="ECO:0007669"/>
    <property type="project" value="TreeGrafter"/>
</dbReference>
<dbReference type="GO" id="GO:0000287">
    <property type="term" value="F:magnesium ion binding"/>
    <property type="evidence" value="ECO:0007669"/>
    <property type="project" value="InterPro"/>
</dbReference>
<sequence length="329" mass="38429">MTLQDHLNDKSNIILLFTTRLTNELIEFWNDDYNFECSLRLLNDLSLQQKISSITKNPNHQQQRFKYKQLLSNLFIRYAINSIIQSNDLFKKIEFDYNEFGKPILPYNFQFNISSSNDIIALIVEFPSSSSLSSSSLSSSLSGDRAYDPIGIDLSHSIQNSISNTEYLEQFKPIFDDVYELPQIDNYFKFNHFWTLKESFTKLIGSGLNIELSDFYFIVDYNDNEFSSDNEKFQTSIVGNNIGDSWMYYSLNWFDKILINIDKLELAKNQFITALNKKEFYCRSSILDNGNVDESKLPVIITIINQNKNKSIQPIELRFEKLLSEHLNQ</sequence>
<dbReference type="EMBL" id="AJIX01000052">
    <property type="protein sequence ID" value="KGR02225.1"/>
    <property type="molecule type" value="Genomic_DNA"/>
</dbReference>
<dbReference type="GO" id="GO:0019878">
    <property type="term" value="P:lysine biosynthetic process via aminoadipic acid"/>
    <property type="evidence" value="ECO:0007669"/>
    <property type="project" value="TreeGrafter"/>
</dbReference>
<dbReference type="Pfam" id="PF01648">
    <property type="entry name" value="ACPS"/>
    <property type="match status" value="1"/>
</dbReference>
<dbReference type="InterPro" id="IPR037143">
    <property type="entry name" value="4-PPantetheinyl_Trfase_dom_sf"/>
</dbReference>
<evidence type="ECO:0000256" key="1">
    <source>
        <dbReference type="ARBA" id="ARBA00013172"/>
    </source>
</evidence>
<organism evidence="4 5">
    <name type="scientific">Candida albicans P78048</name>
    <dbReference type="NCBI Taxonomy" id="1094989"/>
    <lineage>
        <taxon>Eukaryota</taxon>
        <taxon>Fungi</taxon>
        <taxon>Dikarya</taxon>
        <taxon>Ascomycota</taxon>
        <taxon>Saccharomycotina</taxon>
        <taxon>Pichiomycetes</taxon>
        <taxon>Debaryomycetaceae</taxon>
        <taxon>Candida/Lodderomyces clade</taxon>
        <taxon>Candida</taxon>
    </lineage>
</organism>
<dbReference type="EC" id="2.7.8.7" evidence="1"/>
<dbReference type="SMR" id="A0AB34PL76"/>
<evidence type="ECO:0000259" key="3">
    <source>
        <dbReference type="Pfam" id="PF01648"/>
    </source>
</evidence>
<comment type="caution">
    <text evidence="4">The sequence shown here is derived from an EMBL/GenBank/DDBJ whole genome shotgun (WGS) entry which is preliminary data.</text>
</comment>
<evidence type="ECO:0000313" key="4">
    <source>
        <dbReference type="EMBL" id="KGR02225.1"/>
    </source>
</evidence>
<name>A0AB34PL76_CANAX</name>
<gene>
    <name evidence="4" type="ORF">MG3_05872</name>
</gene>
<dbReference type="AlphaFoldDB" id="A0AB34PL76"/>
<dbReference type="SUPFAM" id="SSF56214">
    <property type="entry name" value="4'-phosphopantetheinyl transferase"/>
    <property type="match status" value="2"/>
</dbReference>
<evidence type="ECO:0000256" key="2">
    <source>
        <dbReference type="ARBA" id="ARBA00022679"/>
    </source>
</evidence>
<protein>
    <recommendedName>
        <fullName evidence="1">holo-[acyl-carrier-protein] synthase</fullName>
        <ecNumber evidence="1">2.7.8.7</ecNumber>
    </recommendedName>
</protein>
<accession>A0AB34PL76</accession>
<dbReference type="InterPro" id="IPR008278">
    <property type="entry name" value="4-PPantetheinyl_Trfase_dom"/>
</dbReference>
<dbReference type="PANTHER" id="PTHR12215">
    <property type="entry name" value="PHOSPHOPANTETHEINE TRANSFERASE"/>
    <property type="match status" value="1"/>
</dbReference>
<dbReference type="Proteomes" id="UP000030161">
    <property type="component" value="Unassembled WGS sequence"/>
</dbReference>
<reference evidence="4 5" key="1">
    <citation type="submission" date="2013-12" db="EMBL/GenBank/DDBJ databases">
        <title>The Genome Sequence of Candida albicans P78048.</title>
        <authorList>
            <consortium name="The Broad Institute Genome Sequencing Platform"/>
            <consortium name="The Broad Institute Genome Sequencing Center for Infectious Disease"/>
            <person name="Cuomo C."/>
            <person name="Bennett R."/>
            <person name="Hirakawa M."/>
            <person name="Noverr M."/>
            <person name="Mitchell A."/>
            <person name="Young S.K."/>
            <person name="Zeng Q."/>
            <person name="Gargeya S."/>
            <person name="Fitzgerald M."/>
            <person name="Abouelleil A."/>
            <person name="Alvarado L."/>
            <person name="Berlin A.M."/>
            <person name="Chapman S.B."/>
            <person name="Dewar J."/>
            <person name="Goldberg J."/>
            <person name="Griggs A."/>
            <person name="Gujja S."/>
            <person name="Hansen M."/>
            <person name="Howarth C."/>
            <person name="Imamovic A."/>
            <person name="Larimer J."/>
            <person name="McCowan C."/>
            <person name="Murphy C."/>
            <person name="Pearson M."/>
            <person name="Priest M."/>
            <person name="Roberts A."/>
            <person name="Saif S."/>
            <person name="Shea T."/>
            <person name="Sykes S."/>
            <person name="Wortman J."/>
            <person name="Nusbaum C."/>
            <person name="Birren B."/>
        </authorList>
    </citation>
    <scope>NUCLEOTIDE SEQUENCE [LARGE SCALE GENOMIC DNA]</scope>
    <source>
        <strain evidence="4 5">P78048</strain>
    </source>
</reference>
<dbReference type="Gene3D" id="3.90.470.20">
    <property type="entry name" value="4'-phosphopantetheinyl transferase domain"/>
    <property type="match status" value="2"/>
</dbReference>
<feature type="domain" description="4'-phosphopantetheinyl transferase" evidence="3">
    <location>
        <begin position="149"/>
        <end position="224"/>
    </location>
</feature>
<dbReference type="GO" id="GO:0008897">
    <property type="term" value="F:holo-[acyl-carrier-protein] synthase activity"/>
    <property type="evidence" value="ECO:0007669"/>
    <property type="project" value="UniProtKB-EC"/>
</dbReference>
<proteinExistence type="predicted"/>